<dbReference type="KEGG" id="psoj:PHYSODRAFT_336626"/>
<dbReference type="InParanoid" id="G4ZYY7"/>
<organism evidence="1 2">
    <name type="scientific">Phytophthora sojae (strain P6497)</name>
    <name type="common">Soybean stem and root rot agent</name>
    <name type="synonym">Phytophthora megasperma f. sp. glycines</name>
    <dbReference type="NCBI Taxonomy" id="1094619"/>
    <lineage>
        <taxon>Eukaryota</taxon>
        <taxon>Sar</taxon>
        <taxon>Stramenopiles</taxon>
        <taxon>Oomycota</taxon>
        <taxon>Peronosporomycetes</taxon>
        <taxon>Peronosporales</taxon>
        <taxon>Peronosporaceae</taxon>
        <taxon>Phytophthora</taxon>
    </lineage>
</organism>
<evidence type="ECO:0000313" key="2">
    <source>
        <dbReference type="Proteomes" id="UP000002640"/>
    </source>
</evidence>
<protein>
    <submittedName>
        <fullName evidence="1">Uncharacterized protein</fullName>
    </submittedName>
</protein>
<gene>
    <name evidence="1" type="ORF">PHYSODRAFT_336626</name>
</gene>
<reference evidence="1 2" key="1">
    <citation type="journal article" date="2006" name="Science">
        <title>Phytophthora genome sequences uncover evolutionary origins and mechanisms of pathogenesis.</title>
        <authorList>
            <person name="Tyler B.M."/>
            <person name="Tripathy S."/>
            <person name="Zhang X."/>
            <person name="Dehal P."/>
            <person name="Jiang R.H."/>
            <person name="Aerts A."/>
            <person name="Arredondo F.D."/>
            <person name="Baxter L."/>
            <person name="Bensasson D."/>
            <person name="Beynon J.L."/>
            <person name="Chapman J."/>
            <person name="Damasceno C.M."/>
            <person name="Dorrance A.E."/>
            <person name="Dou D."/>
            <person name="Dickerman A.W."/>
            <person name="Dubchak I.L."/>
            <person name="Garbelotto M."/>
            <person name="Gijzen M."/>
            <person name="Gordon S.G."/>
            <person name="Govers F."/>
            <person name="Grunwald N.J."/>
            <person name="Huang W."/>
            <person name="Ivors K.L."/>
            <person name="Jones R.W."/>
            <person name="Kamoun S."/>
            <person name="Krampis K."/>
            <person name="Lamour K.H."/>
            <person name="Lee M.K."/>
            <person name="McDonald W.H."/>
            <person name="Medina M."/>
            <person name="Meijer H.J."/>
            <person name="Nordberg E.K."/>
            <person name="Maclean D.J."/>
            <person name="Ospina-Giraldo M.D."/>
            <person name="Morris P.F."/>
            <person name="Phuntumart V."/>
            <person name="Putnam N.H."/>
            <person name="Rash S."/>
            <person name="Rose J.K."/>
            <person name="Sakihama Y."/>
            <person name="Salamov A.A."/>
            <person name="Savidor A."/>
            <person name="Scheuring C.F."/>
            <person name="Smith B.M."/>
            <person name="Sobral B.W."/>
            <person name="Terry A."/>
            <person name="Torto-Alalibo T.A."/>
            <person name="Win J."/>
            <person name="Xu Z."/>
            <person name="Zhang H."/>
            <person name="Grigoriev I.V."/>
            <person name="Rokhsar D.S."/>
            <person name="Boore J.L."/>
        </authorList>
    </citation>
    <scope>NUCLEOTIDE SEQUENCE [LARGE SCALE GENOMIC DNA]</scope>
    <source>
        <strain evidence="1 2">P6497</strain>
    </source>
</reference>
<dbReference type="EMBL" id="JH159157">
    <property type="protein sequence ID" value="EGZ12170.1"/>
    <property type="molecule type" value="Genomic_DNA"/>
</dbReference>
<name>G4ZYY7_PHYSP</name>
<dbReference type="RefSeq" id="XP_009532503.1">
    <property type="nucleotide sequence ID" value="XM_009534208.1"/>
</dbReference>
<evidence type="ECO:0000313" key="1">
    <source>
        <dbReference type="EMBL" id="EGZ12170.1"/>
    </source>
</evidence>
<dbReference type="GeneID" id="20647232"/>
<proteinExistence type="predicted"/>
<accession>G4ZYY7</accession>
<sequence>MLVDSYTVRPADMYIHLAADETVRHVTLSSLKEPKLRYARRFITQRSHGLHPSAEYFKEERFETPEGDYCNVRFDRTALCGVTGGVRTVFDAVKHAVFDAEIVLSEASGNITIREDDFMDDLDNFSQMRLVAQTACGVPVENNLVHFSELVDDSCALAMADFVDEDERFPYRPMERIRRDATAIALITSHKEPAESAEPVVVLTRWTFTRIHATELNVPTQTLRAMRDVSISDVIRNCVKETLEVNLPQ</sequence>
<keyword evidence="2" id="KW-1185">Reference proteome</keyword>
<dbReference type="OMA" id="ITQRSHG"/>
<dbReference type="Proteomes" id="UP000002640">
    <property type="component" value="Unassembled WGS sequence"/>
</dbReference>
<dbReference type="AlphaFoldDB" id="G4ZYY7"/>